<accession>A0A8C4QNU5</accession>
<dbReference type="GO" id="GO:0012505">
    <property type="term" value="C:endomembrane system"/>
    <property type="evidence" value="ECO:0007669"/>
    <property type="project" value="UniProtKB-SubCell"/>
</dbReference>
<reference evidence="15" key="1">
    <citation type="submission" date="2025-05" db="UniProtKB">
        <authorList>
            <consortium name="Ensembl"/>
        </authorList>
    </citation>
    <scope>IDENTIFICATION</scope>
</reference>
<dbReference type="PROSITE" id="PS00107">
    <property type="entry name" value="PROTEIN_KINASE_ATP"/>
    <property type="match status" value="1"/>
</dbReference>
<dbReference type="PANTHER" id="PTHR24416">
    <property type="entry name" value="TYROSINE-PROTEIN KINASE RECEPTOR"/>
    <property type="match status" value="1"/>
</dbReference>
<keyword evidence="4" id="KW-0808">Transferase</keyword>
<evidence type="ECO:0000313" key="15">
    <source>
        <dbReference type="Ensembl" id="ENSEBUP00000017195.1"/>
    </source>
</evidence>
<evidence type="ECO:0000256" key="11">
    <source>
        <dbReference type="PROSITE-ProRule" id="PRU00192"/>
    </source>
</evidence>
<dbReference type="GO" id="GO:0004714">
    <property type="term" value="F:transmembrane receptor protein tyrosine kinase activity"/>
    <property type="evidence" value="ECO:0007669"/>
    <property type="project" value="TreeGrafter"/>
</dbReference>
<dbReference type="Pfam" id="PF07714">
    <property type="entry name" value="PK_Tyr_Ser-Thr"/>
    <property type="match status" value="1"/>
</dbReference>
<sequence length="417" mass="47604">MGIVRSKLRQCCCLETCHRCAERQQSSEPVAEPVAETVAEPVAEPVVESKADSEHSRYIALADYEPITEWDIHLQKGDVMNVLEDISELWIYVSVLHSSENVGRRKMGYVPANVISPIGNDDQPEDVNSRPKISTRPSVDDLQEILENYKVPHSRFKKTKSIGSGNFGTVYEGLWNNTTSVAIKELREGLTSADLLLKEAITMAGFNHPRLLQLYAVCCENEPFWLVMELMEEDLLEVLHRHTDEKLTQLDLLTICREVASAMAYLQSKDIIHRDLRARNVMTKKEYGQLTCKVADFGLSRIVEDGRFYQIKGTCLPVRWMAPEVLVQEMYSKKSDVWSFGVLLYEIYTFGNTPYYDIPNEQDVINFVAQGSHLPCPDGCPDKIWNLMKECWEIITDNRPDFEILSNTLLGIDEEQM</sequence>
<dbReference type="GO" id="GO:0043235">
    <property type="term" value="C:receptor complex"/>
    <property type="evidence" value="ECO:0007669"/>
    <property type="project" value="TreeGrafter"/>
</dbReference>
<evidence type="ECO:0000256" key="7">
    <source>
        <dbReference type="ARBA" id="ARBA00022840"/>
    </source>
</evidence>
<dbReference type="GO" id="GO:0048468">
    <property type="term" value="P:cell development"/>
    <property type="evidence" value="ECO:0007669"/>
    <property type="project" value="UniProtKB-ARBA"/>
</dbReference>
<dbReference type="InterPro" id="IPR050122">
    <property type="entry name" value="RTK"/>
</dbReference>
<feature type="domain" description="Protein kinase" evidence="14">
    <location>
        <begin position="156"/>
        <end position="410"/>
    </location>
</feature>
<keyword evidence="3 11" id="KW-0728">SH3 domain</keyword>
<dbReference type="GO" id="GO:0005886">
    <property type="term" value="C:plasma membrane"/>
    <property type="evidence" value="ECO:0007669"/>
    <property type="project" value="TreeGrafter"/>
</dbReference>
<dbReference type="InterPro" id="IPR017441">
    <property type="entry name" value="Protein_kinase_ATP_BS"/>
</dbReference>
<dbReference type="AlphaFoldDB" id="A0A8C4QNU5"/>
<keyword evidence="5 12" id="KW-0547">Nucleotide-binding</keyword>
<dbReference type="InterPro" id="IPR036028">
    <property type="entry name" value="SH3-like_dom_sf"/>
</dbReference>
<dbReference type="SUPFAM" id="SSF50044">
    <property type="entry name" value="SH3-domain"/>
    <property type="match status" value="1"/>
</dbReference>
<dbReference type="InterPro" id="IPR001245">
    <property type="entry name" value="Ser-Thr/Tyr_kinase_cat_dom"/>
</dbReference>
<dbReference type="GO" id="GO:0050793">
    <property type="term" value="P:regulation of developmental process"/>
    <property type="evidence" value="ECO:0007669"/>
    <property type="project" value="UniProtKB-ARBA"/>
</dbReference>
<evidence type="ECO:0000256" key="3">
    <source>
        <dbReference type="ARBA" id="ARBA00022443"/>
    </source>
</evidence>
<evidence type="ECO:0000256" key="1">
    <source>
        <dbReference type="ARBA" id="ARBA00004308"/>
    </source>
</evidence>
<dbReference type="Gene3D" id="1.10.510.10">
    <property type="entry name" value="Transferase(Phosphotransferase) domain 1"/>
    <property type="match status" value="1"/>
</dbReference>
<dbReference type="InterPro" id="IPR001452">
    <property type="entry name" value="SH3_domain"/>
</dbReference>
<dbReference type="OMA" id="ISELWIY"/>
<keyword evidence="7 12" id="KW-0067">ATP-binding</keyword>
<evidence type="ECO:0000259" key="13">
    <source>
        <dbReference type="PROSITE" id="PS50002"/>
    </source>
</evidence>
<dbReference type="PROSITE" id="PS50011">
    <property type="entry name" value="PROTEIN_KINASE_DOM"/>
    <property type="match status" value="1"/>
</dbReference>
<feature type="binding site" evidence="12">
    <location>
        <position position="184"/>
    </location>
    <ligand>
        <name>ATP</name>
        <dbReference type="ChEBI" id="CHEBI:30616"/>
    </ligand>
</feature>
<protein>
    <submittedName>
        <fullName evidence="15">Si:ch73-340m8.2</fullName>
    </submittedName>
</protein>
<dbReference type="GO" id="GO:0005524">
    <property type="term" value="F:ATP binding"/>
    <property type="evidence" value="ECO:0007669"/>
    <property type="project" value="UniProtKB-UniRule"/>
</dbReference>
<dbReference type="GO" id="GO:0007169">
    <property type="term" value="P:cell surface receptor protein tyrosine kinase signaling pathway"/>
    <property type="evidence" value="ECO:0007669"/>
    <property type="project" value="TreeGrafter"/>
</dbReference>
<evidence type="ECO:0000256" key="4">
    <source>
        <dbReference type="ARBA" id="ARBA00022679"/>
    </source>
</evidence>
<keyword evidence="16" id="KW-1185">Reference proteome</keyword>
<dbReference type="SUPFAM" id="SSF56112">
    <property type="entry name" value="Protein kinase-like (PK-like)"/>
    <property type="match status" value="1"/>
</dbReference>
<evidence type="ECO:0000256" key="8">
    <source>
        <dbReference type="ARBA" id="ARBA00023136"/>
    </source>
</evidence>
<dbReference type="Gene3D" id="2.30.30.40">
    <property type="entry name" value="SH3 Domains"/>
    <property type="match status" value="1"/>
</dbReference>
<dbReference type="SMART" id="SM00326">
    <property type="entry name" value="SH3"/>
    <property type="match status" value="1"/>
</dbReference>
<dbReference type="GO" id="GO:0030182">
    <property type="term" value="P:neuron differentiation"/>
    <property type="evidence" value="ECO:0007669"/>
    <property type="project" value="UniProtKB-ARBA"/>
</dbReference>
<evidence type="ECO:0000256" key="5">
    <source>
        <dbReference type="ARBA" id="ARBA00022741"/>
    </source>
</evidence>
<dbReference type="FunFam" id="1.10.510.10:FF:001512">
    <property type="entry name" value="Receptor tyrosine-protein kinase erbB-2"/>
    <property type="match status" value="1"/>
</dbReference>
<keyword evidence="9" id="KW-0829">Tyrosine-protein kinase</keyword>
<evidence type="ECO:0000256" key="9">
    <source>
        <dbReference type="ARBA" id="ARBA00023137"/>
    </source>
</evidence>
<evidence type="ECO:0000256" key="6">
    <source>
        <dbReference type="ARBA" id="ARBA00022777"/>
    </source>
</evidence>
<comment type="subcellular location">
    <subcellularLocation>
        <location evidence="1">Endomembrane system</location>
    </subcellularLocation>
    <subcellularLocation>
        <location evidence="2">Membrane</location>
        <topology evidence="2">Single-pass type I membrane protein</topology>
    </subcellularLocation>
</comment>
<keyword evidence="8" id="KW-0472">Membrane</keyword>
<dbReference type="GeneTree" id="ENSGT00940000164033"/>
<dbReference type="Ensembl" id="ENSEBUT00000017771.1">
    <property type="protein sequence ID" value="ENSEBUP00000017195.1"/>
    <property type="gene ID" value="ENSEBUG00000010743.1"/>
</dbReference>
<proteinExistence type="predicted"/>
<name>A0A8C4QNU5_EPTBU</name>
<keyword evidence="6" id="KW-0418">Kinase</keyword>
<dbReference type="SMART" id="SM00219">
    <property type="entry name" value="TyrKc"/>
    <property type="match status" value="1"/>
</dbReference>
<dbReference type="Ensembl" id="ENSEBUT00000017760.1">
    <property type="protein sequence ID" value="ENSEBUP00000017183.1"/>
    <property type="gene ID" value="ENSEBUG00000010743.1"/>
</dbReference>
<organism evidence="15 16">
    <name type="scientific">Eptatretus burgeri</name>
    <name type="common">Inshore hagfish</name>
    <dbReference type="NCBI Taxonomy" id="7764"/>
    <lineage>
        <taxon>Eukaryota</taxon>
        <taxon>Metazoa</taxon>
        <taxon>Chordata</taxon>
        <taxon>Craniata</taxon>
        <taxon>Vertebrata</taxon>
        <taxon>Cyclostomata</taxon>
        <taxon>Myxini</taxon>
        <taxon>Myxiniformes</taxon>
        <taxon>Myxinidae</taxon>
        <taxon>Eptatretinae</taxon>
        <taxon>Eptatretus</taxon>
    </lineage>
</organism>
<dbReference type="PROSITE" id="PS50002">
    <property type="entry name" value="SH3"/>
    <property type="match status" value="1"/>
</dbReference>
<dbReference type="InterPro" id="IPR020635">
    <property type="entry name" value="Tyr_kinase_cat_dom"/>
</dbReference>
<evidence type="ECO:0000259" key="14">
    <source>
        <dbReference type="PROSITE" id="PS50011"/>
    </source>
</evidence>
<dbReference type="InterPro" id="IPR000719">
    <property type="entry name" value="Prot_kinase_dom"/>
</dbReference>
<feature type="domain" description="SH3" evidence="13">
    <location>
        <begin position="53"/>
        <end position="120"/>
    </location>
</feature>
<dbReference type="Proteomes" id="UP000694388">
    <property type="component" value="Unplaced"/>
</dbReference>
<evidence type="ECO:0000256" key="2">
    <source>
        <dbReference type="ARBA" id="ARBA00004479"/>
    </source>
</evidence>
<keyword evidence="10" id="KW-0675">Receptor</keyword>
<evidence type="ECO:0000256" key="12">
    <source>
        <dbReference type="PROSITE-ProRule" id="PRU10141"/>
    </source>
</evidence>
<evidence type="ECO:0000313" key="16">
    <source>
        <dbReference type="Proteomes" id="UP000694388"/>
    </source>
</evidence>
<dbReference type="PRINTS" id="PR00109">
    <property type="entry name" value="TYRKINASE"/>
</dbReference>
<dbReference type="InterPro" id="IPR011009">
    <property type="entry name" value="Kinase-like_dom_sf"/>
</dbReference>
<evidence type="ECO:0000256" key="10">
    <source>
        <dbReference type="ARBA" id="ARBA00023170"/>
    </source>
</evidence>
<dbReference type="CDD" id="cd00192">
    <property type="entry name" value="PTKc"/>
    <property type="match status" value="1"/>
</dbReference>
<dbReference type="PANTHER" id="PTHR24416:SF631">
    <property type="entry name" value="SERINE_THREONINE_TYROSINE KINASE 1"/>
    <property type="match status" value="1"/>
</dbReference>